<accession>A0AAD6UGX6</accession>
<feature type="signal peptide" evidence="1">
    <location>
        <begin position="1"/>
        <end position="28"/>
    </location>
</feature>
<gene>
    <name evidence="2" type="ORF">B0H15DRAFT_50882</name>
</gene>
<evidence type="ECO:0000313" key="2">
    <source>
        <dbReference type="EMBL" id="KAJ7096614.1"/>
    </source>
</evidence>
<evidence type="ECO:0000256" key="1">
    <source>
        <dbReference type="SAM" id="SignalP"/>
    </source>
</evidence>
<reference evidence="2" key="1">
    <citation type="submission" date="2023-03" db="EMBL/GenBank/DDBJ databases">
        <title>Massive genome expansion in bonnet fungi (Mycena s.s.) driven by repeated elements and novel gene families across ecological guilds.</title>
        <authorList>
            <consortium name="Lawrence Berkeley National Laboratory"/>
            <person name="Harder C.B."/>
            <person name="Miyauchi S."/>
            <person name="Viragh M."/>
            <person name="Kuo A."/>
            <person name="Thoen E."/>
            <person name="Andreopoulos B."/>
            <person name="Lu D."/>
            <person name="Skrede I."/>
            <person name="Drula E."/>
            <person name="Henrissat B."/>
            <person name="Morin E."/>
            <person name="Kohler A."/>
            <person name="Barry K."/>
            <person name="LaButti K."/>
            <person name="Morin E."/>
            <person name="Salamov A."/>
            <person name="Lipzen A."/>
            <person name="Mereny Z."/>
            <person name="Hegedus B."/>
            <person name="Baldrian P."/>
            <person name="Stursova M."/>
            <person name="Weitz H."/>
            <person name="Taylor A."/>
            <person name="Grigoriev I.V."/>
            <person name="Nagy L.G."/>
            <person name="Martin F."/>
            <person name="Kauserud H."/>
        </authorList>
    </citation>
    <scope>NUCLEOTIDE SEQUENCE</scope>
    <source>
        <strain evidence="2">CBHHK173m</strain>
    </source>
</reference>
<organism evidence="2 3">
    <name type="scientific">Mycena belliarum</name>
    <dbReference type="NCBI Taxonomy" id="1033014"/>
    <lineage>
        <taxon>Eukaryota</taxon>
        <taxon>Fungi</taxon>
        <taxon>Dikarya</taxon>
        <taxon>Basidiomycota</taxon>
        <taxon>Agaricomycotina</taxon>
        <taxon>Agaricomycetes</taxon>
        <taxon>Agaricomycetidae</taxon>
        <taxon>Agaricales</taxon>
        <taxon>Marasmiineae</taxon>
        <taxon>Mycenaceae</taxon>
        <taxon>Mycena</taxon>
    </lineage>
</organism>
<name>A0AAD6UGX6_9AGAR</name>
<dbReference type="AlphaFoldDB" id="A0AAD6UGX6"/>
<keyword evidence="3" id="KW-1185">Reference proteome</keyword>
<evidence type="ECO:0000313" key="3">
    <source>
        <dbReference type="Proteomes" id="UP001222325"/>
    </source>
</evidence>
<protein>
    <submittedName>
        <fullName evidence="2">Uncharacterized protein</fullName>
    </submittedName>
</protein>
<feature type="chain" id="PRO_5042171495" evidence="1">
    <location>
        <begin position="29"/>
        <end position="100"/>
    </location>
</feature>
<comment type="caution">
    <text evidence="2">The sequence shown here is derived from an EMBL/GenBank/DDBJ whole genome shotgun (WGS) entry which is preliminary data.</text>
</comment>
<sequence length="100" mass="10701">MKRQWVRAPDPPTRLFAVINLLFSLANSAIIISDLESPGLPAATVTTVPCYIVKPCQAELHETCMLTPIGNSDTTVLGSPTKECFSLGNAQGMEVRTAAL</sequence>
<dbReference type="Proteomes" id="UP001222325">
    <property type="component" value="Unassembled WGS sequence"/>
</dbReference>
<dbReference type="EMBL" id="JARJCN010000011">
    <property type="protein sequence ID" value="KAJ7096614.1"/>
    <property type="molecule type" value="Genomic_DNA"/>
</dbReference>
<proteinExistence type="predicted"/>
<keyword evidence="1" id="KW-0732">Signal</keyword>